<organism evidence="7">
    <name type="scientific">Staphylococcus simulans</name>
    <dbReference type="NCBI Taxonomy" id="1286"/>
    <lineage>
        <taxon>Bacteria</taxon>
        <taxon>Bacillati</taxon>
        <taxon>Bacillota</taxon>
        <taxon>Bacilli</taxon>
        <taxon>Bacillales</taxon>
        <taxon>Staphylococcaceae</taxon>
        <taxon>Staphylococcus</taxon>
    </lineage>
</organism>
<dbReference type="InterPro" id="IPR003339">
    <property type="entry name" value="ABC/ECF_trnsptr_transmembrane"/>
</dbReference>
<evidence type="ECO:0000256" key="5">
    <source>
        <dbReference type="ARBA" id="ARBA00023136"/>
    </source>
</evidence>
<dbReference type="RefSeq" id="WP_119564047.1">
    <property type="nucleotide sequence ID" value="NZ_CP094696.1"/>
</dbReference>
<evidence type="ECO:0000256" key="6">
    <source>
        <dbReference type="SAM" id="Phobius"/>
    </source>
</evidence>
<sequence length="231" mass="26565">MIKMQIDPRIKLLSMVLISFIALTGTTTGHAVYPRLVIILIPTFCLLYLHYYKAGLLCFFILFTGWYIETFQLRDYHAVVYSLIFIIANLLTRFLPAALMGFVLFKTTSVEMFIRALEKMKFPNVLTIPLAVMFRFLPVVYQESQNIKHAMRMRGMTTLQAFLHPIRYTEMRIVPLINRVVKISNELTAASLTRGLSVDAARTSLIVFKMTATDKTIAGFLILLVLFYYVI</sequence>
<evidence type="ECO:0000256" key="1">
    <source>
        <dbReference type="ARBA" id="ARBA00004141"/>
    </source>
</evidence>
<name>A0A6N3FA98_STASI</name>
<evidence type="ECO:0000313" key="7">
    <source>
        <dbReference type="EMBL" id="VYU49007.1"/>
    </source>
</evidence>
<feature type="transmembrane region" description="Helical" evidence="6">
    <location>
        <begin position="47"/>
        <end position="68"/>
    </location>
</feature>
<proteinExistence type="predicted"/>
<keyword evidence="4 6" id="KW-1133">Transmembrane helix</keyword>
<feature type="transmembrane region" description="Helical" evidence="6">
    <location>
        <begin position="80"/>
        <end position="105"/>
    </location>
</feature>
<dbReference type="EMBL" id="CACRUO010000060">
    <property type="protein sequence ID" value="VYU49007.1"/>
    <property type="molecule type" value="Genomic_DNA"/>
</dbReference>
<reference evidence="7" key="1">
    <citation type="submission" date="2019-11" db="EMBL/GenBank/DDBJ databases">
        <authorList>
            <person name="Feng L."/>
        </authorList>
    </citation>
    <scope>NUCLEOTIDE SEQUENCE</scope>
    <source>
        <strain evidence="7">SsimulansLFYP27</strain>
    </source>
</reference>
<feature type="transmembrane region" description="Helical" evidence="6">
    <location>
        <begin position="125"/>
        <end position="144"/>
    </location>
</feature>
<comment type="subcellular location">
    <subcellularLocation>
        <location evidence="1">Membrane</location>
        <topology evidence="1">Multi-pass membrane protein</topology>
    </subcellularLocation>
</comment>
<accession>A0A6N3FA98</accession>
<dbReference type="PANTHER" id="PTHR34857">
    <property type="entry name" value="SLL0384 PROTEIN"/>
    <property type="match status" value="1"/>
</dbReference>
<keyword evidence="2" id="KW-1003">Cell membrane</keyword>
<evidence type="ECO:0000256" key="2">
    <source>
        <dbReference type="ARBA" id="ARBA00022475"/>
    </source>
</evidence>
<gene>
    <name evidence="7" type="primary">ecfT_2</name>
    <name evidence="7" type="ORF">SSLFYP27_02392</name>
</gene>
<dbReference type="GO" id="GO:0005886">
    <property type="term" value="C:plasma membrane"/>
    <property type="evidence" value="ECO:0007669"/>
    <property type="project" value="UniProtKB-ARBA"/>
</dbReference>
<dbReference type="CDD" id="cd16914">
    <property type="entry name" value="EcfT"/>
    <property type="match status" value="1"/>
</dbReference>
<keyword evidence="5 6" id="KW-0472">Membrane</keyword>
<protein>
    <submittedName>
        <fullName evidence="7">Energy-coupling factor transporter transmembrane protein EcfT</fullName>
    </submittedName>
</protein>
<feature type="transmembrane region" description="Helical" evidence="6">
    <location>
        <begin position="212"/>
        <end position="230"/>
    </location>
</feature>
<keyword evidence="3 6" id="KW-0812">Transmembrane</keyword>
<evidence type="ECO:0000256" key="3">
    <source>
        <dbReference type="ARBA" id="ARBA00022692"/>
    </source>
</evidence>
<dbReference type="Pfam" id="PF02361">
    <property type="entry name" value="CbiQ"/>
    <property type="match status" value="1"/>
</dbReference>
<dbReference type="InterPro" id="IPR051611">
    <property type="entry name" value="ECF_transporter_component"/>
</dbReference>
<dbReference type="AlphaFoldDB" id="A0A6N3FA98"/>
<evidence type="ECO:0000256" key="4">
    <source>
        <dbReference type="ARBA" id="ARBA00022989"/>
    </source>
</evidence>
<dbReference type="PANTHER" id="PTHR34857:SF2">
    <property type="entry name" value="SLL0384 PROTEIN"/>
    <property type="match status" value="1"/>
</dbReference>